<feature type="region of interest" description="Disordered" evidence="1">
    <location>
        <begin position="320"/>
        <end position="477"/>
    </location>
</feature>
<gene>
    <name evidence="2" type="ORF">SMACR_07249</name>
</gene>
<accession>A0A8S8ZLR6</accession>
<feature type="compositionally biased region" description="Low complexity" evidence="1">
    <location>
        <begin position="97"/>
        <end position="108"/>
    </location>
</feature>
<feature type="compositionally biased region" description="Low complexity" evidence="1">
    <location>
        <begin position="230"/>
        <end position="239"/>
    </location>
</feature>
<name>A0A8S8ZLR6_SORMA</name>
<feature type="compositionally biased region" description="Basic and acidic residues" evidence="1">
    <location>
        <begin position="132"/>
        <end position="141"/>
    </location>
</feature>
<feature type="compositionally biased region" description="Pro residues" evidence="1">
    <location>
        <begin position="455"/>
        <end position="477"/>
    </location>
</feature>
<feature type="region of interest" description="Disordered" evidence="1">
    <location>
        <begin position="1"/>
        <end position="184"/>
    </location>
</feature>
<feature type="compositionally biased region" description="Basic and acidic residues" evidence="1">
    <location>
        <begin position="382"/>
        <end position="406"/>
    </location>
</feature>
<dbReference type="EMBL" id="NMPR01000109">
    <property type="protein sequence ID" value="KAA8630248.1"/>
    <property type="molecule type" value="Genomic_DNA"/>
</dbReference>
<feature type="compositionally biased region" description="Basic and acidic residues" evidence="1">
    <location>
        <begin position="172"/>
        <end position="184"/>
    </location>
</feature>
<evidence type="ECO:0000256" key="1">
    <source>
        <dbReference type="SAM" id="MobiDB-lite"/>
    </source>
</evidence>
<comment type="caution">
    <text evidence="2">The sequence shown here is derived from an EMBL/GenBank/DDBJ whole genome shotgun (WGS) entry which is preliminary data.</text>
</comment>
<feature type="compositionally biased region" description="Acidic residues" evidence="1">
    <location>
        <begin position="47"/>
        <end position="60"/>
    </location>
</feature>
<dbReference type="AlphaFoldDB" id="A0A8S8ZLR6"/>
<protein>
    <submittedName>
        <fullName evidence="2">Uncharacterized protein</fullName>
    </submittedName>
</protein>
<organism evidence="2 3">
    <name type="scientific">Sordaria macrospora</name>
    <dbReference type="NCBI Taxonomy" id="5147"/>
    <lineage>
        <taxon>Eukaryota</taxon>
        <taxon>Fungi</taxon>
        <taxon>Dikarya</taxon>
        <taxon>Ascomycota</taxon>
        <taxon>Pezizomycotina</taxon>
        <taxon>Sordariomycetes</taxon>
        <taxon>Sordariomycetidae</taxon>
        <taxon>Sordariales</taxon>
        <taxon>Sordariaceae</taxon>
        <taxon>Sordaria</taxon>
    </lineage>
</organism>
<evidence type="ECO:0000313" key="2">
    <source>
        <dbReference type="EMBL" id="KAA8630248.1"/>
    </source>
</evidence>
<dbReference type="VEuPathDB" id="FungiDB:SMAC_07249"/>
<proteinExistence type="predicted"/>
<feature type="compositionally biased region" description="Polar residues" evidence="1">
    <location>
        <begin position="407"/>
        <end position="428"/>
    </location>
</feature>
<evidence type="ECO:0000313" key="3">
    <source>
        <dbReference type="Proteomes" id="UP000433876"/>
    </source>
</evidence>
<feature type="compositionally biased region" description="Basic and acidic residues" evidence="1">
    <location>
        <begin position="240"/>
        <end position="299"/>
    </location>
</feature>
<feature type="compositionally biased region" description="Polar residues" evidence="1">
    <location>
        <begin position="116"/>
        <end position="131"/>
    </location>
</feature>
<sequence>MDKAIHSVAFGRGDVLGLDGPGPGPGPAVLQRAQRGRKEKVQAWLEREDEDGDDDGDDEGASGHLGKSGRPGLSGRPERPGRPSKVLSPSPSPDPTLGSSPPVLSGLSIRTKDNNDTAAGNKKNTSQANCEDQSKPEENGKVEGQIQRQPEETAPFIDPYDSEASIAARPIVSHDPDHPNRPIDLDVKAARGVIRHVLESEKFPDVWPASAEPSDENVKGNAGGAGVSGAEGAANGPPEKGAEPEKEAEMVLTGDKGKGVVKGGEDVKGEVRGKNHHKGLERAEDAGKERVEGVEEQTGKKEVVIPKGVVMLVKSIQYLKMPPDTPSGSEVGSEYGYEDDSQRGSTPVSKTWIEKDHEEADGDNSGHWRIGNYSEDIQDNGQRSEKGHHEEIPETDLESTKNDSDIHMSNTDYLLPPSNQLLPASQQSSHKHTWSQRHAPDHSSSSSSPSLPIDPYIPPPPRPPNPSPSLPSQPPTGPPDLVIRLLLDDGEFWVQAILRPEFHHLVLGYDFDEWISDTESEDLKQKGQRKRKRRS</sequence>
<feature type="region of interest" description="Disordered" evidence="1">
    <location>
        <begin position="206"/>
        <end position="299"/>
    </location>
</feature>
<feature type="compositionally biased region" description="Low complexity" evidence="1">
    <location>
        <begin position="442"/>
        <end position="454"/>
    </location>
</feature>
<reference evidence="2 3" key="1">
    <citation type="submission" date="2017-07" db="EMBL/GenBank/DDBJ databases">
        <title>Genome sequence of the Sordaria macrospora wild type strain R19027.</title>
        <authorList>
            <person name="Nowrousian M."/>
            <person name="Teichert I."/>
            <person name="Kueck U."/>
        </authorList>
    </citation>
    <scope>NUCLEOTIDE SEQUENCE [LARGE SCALE GENOMIC DNA]</scope>
    <source>
        <strain evidence="2 3">R19027</strain>
        <tissue evidence="2">Mycelium</tissue>
    </source>
</reference>
<dbReference type="Proteomes" id="UP000433876">
    <property type="component" value="Unassembled WGS sequence"/>
</dbReference>